<evidence type="ECO:0000256" key="1">
    <source>
        <dbReference type="ARBA" id="ARBA00004651"/>
    </source>
</evidence>
<organism evidence="6 7">
    <name type="scientific">Cupriavidus taiwanensis</name>
    <dbReference type="NCBI Taxonomy" id="164546"/>
    <lineage>
        <taxon>Bacteria</taxon>
        <taxon>Pseudomonadati</taxon>
        <taxon>Pseudomonadota</taxon>
        <taxon>Betaproteobacteria</taxon>
        <taxon>Burkholderiales</taxon>
        <taxon>Burkholderiaceae</taxon>
        <taxon>Cupriavidus</taxon>
    </lineage>
</organism>
<dbReference type="GO" id="GO:0055085">
    <property type="term" value="P:transmembrane transport"/>
    <property type="evidence" value="ECO:0007669"/>
    <property type="project" value="InterPro"/>
</dbReference>
<protein>
    <submittedName>
        <fullName evidence="6">Uncharacterized protein</fullName>
    </submittedName>
</protein>
<dbReference type="EMBL" id="OFSP01000079">
    <property type="protein sequence ID" value="SOY77945.1"/>
    <property type="molecule type" value="Genomic_DNA"/>
</dbReference>
<evidence type="ECO:0000256" key="4">
    <source>
        <dbReference type="ARBA" id="ARBA00023136"/>
    </source>
</evidence>
<keyword evidence="4 5" id="KW-0472">Membrane</keyword>
<evidence type="ECO:0000256" key="5">
    <source>
        <dbReference type="SAM" id="Phobius"/>
    </source>
</evidence>
<dbReference type="GO" id="GO:0005886">
    <property type="term" value="C:plasma membrane"/>
    <property type="evidence" value="ECO:0007669"/>
    <property type="project" value="UniProtKB-SubCell"/>
</dbReference>
<dbReference type="PANTHER" id="PTHR43496">
    <property type="entry name" value="PROTEIN LPLB"/>
    <property type="match status" value="1"/>
</dbReference>
<proteinExistence type="predicted"/>
<gene>
    <name evidence="6" type="ORF">CBM2589_U20011</name>
</gene>
<accession>A0A375CR79</accession>
<feature type="transmembrane region" description="Helical" evidence="5">
    <location>
        <begin position="192"/>
        <end position="218"/>
    </location>
</feature>
<evidence type="ECO:0000256" key="2">
    <source>
        <dbReference type="ARBA" id="ARBA00022692"/>
    </source>
</evidence>
<dbReference type="Gene3D" id="1.10.3720.10">
    <property type="entry name" value="MetI-like"/>
    <property type="match status" value="1"/>
</dbReference>
<dbReference type="CDD" id="cd06261">
    <property type="entry name" value="TM_PBP2"/>
    <property type="match status" value="1"/>
</dbReference>
<dbReference type="InterPro" id="IPR000515">
    <property type="entry name" value="MetI-like"/>
</dbReference>
<evidence type="ECO:0000313" key="6">
    <source>
        <dbReference type="EMBL" id="SOY77945.1"/>
    </source>
</evidence>
<dbReference type="AlphaFoldDB" id="A0A375CR79"/>
<dbReference type="PANTHER" id="PTHR43496:SF1">
    <property type="entry name" value="POLYGALACTURONAN_RHAMNOGALACTURONAN TRANSPORT SYSTEM PERMEASE PROTEIN YTEP"/>
    <property type="match status" value="1"/>
</dbReference>
<keyword evidence="3 5" id="KW-1133">Transmembrane helix</keyword>
<reference evidence="7" key="1">
    <citation type="submission" date="2018-01" db="EMBL/GenBank/DDBJ databases">
        <authorList>
            <person name="Gaut B.S."/>
            <person name="Morton B.R."/>
            <person name="Clegg M.T."/>
            <person name="Duvall M.R."/>
        </authorList>
    </citation>
    <scope>NUCLEOTIDE SEQUENCE [LARGE SCALE GENOMIC DNA]</scope>
</reference>
<dbReference type="SUPFAM" id="SSF161098">
    <property type="entry name" value="MetI-like"/>
    <property type="match status" value="1"/>
</dbReference>
<sequence>MVTRMDRAAFARDACSPPDKTSVRASTETTRLLQWGESSFARNRLFLTKYPSSGSSEVAGLGRRVNKLSLFVNRKNRFLLFPVKAASALGTTNLRKFTTITLPSCKYGLISAATVTFTHVISDFGVPKVIGGNFNVLPIDVFKQVIGQQNFSMGAVVGMLLLIPSVLSSVVRRKLRAQLTARSVPYVPKRNAWADLLLGGYCMLVCLLLLAVVGMAVYTSLTSSGRTT</sequence>
<feature type="transmembrane region" description="Helical" evidence="5">
    <location>
        <begin position="151"/>
        <end position="171"/>
    </location>
</feature>
<dbReference type="InterPro" id="IPR035906">
    <property type="entry name" value="MetI-like_sf"/>
</dbReference>
<comment type="subcellular location">
    <subcellularLocation>
        <location evidence="1">Cell membrane</location>
        <topology evidence="1">Multi-pass membrane protein</topology>
    </subcellularLocation>
</comment>
<evidence type="ECO:0000313" key="7">
    <source>
        <dbReference type="Proteomes" id="UP000256297"/>
    </source>
</evidence>
<comment type="caution">
    <text evidence="6">The sequence shown here is derived from an EMBL/GenBank/DDBJ whole genome shotgun (WGS) entry which is preliminary data.</text>
</comment>
<dbReference type="Proteomes" id="UP000256297">
    <property type="component" value="Unassembled WGS sequence"/>
</dbReference>
<evidence type="ECO:0000256" key="3">
    <source>
        <dbReference type="ARBA" id="ARBA00022989"/>
    </source>
</evidence>
<name>A0A375CR79_9BURK</name>
<keyword evidence="2 5" id="KW-0812">Transmembrane</keyword>